<dbReference type="AlphaFoldDB" id="A0A919XI85"/>
<organism evidence="1 2">
    <name type="scientific">Paenibacillus albilobatus</name>
    <dbReference type="NCBI Taxonomy" id="2716884"/>
    <lineage>
        <taxon>Bacteria</taxon>
        <taxon>Bacillati</taxon>
        <taxon>Bacillota</taxon>
        <taxon>Bacilli</taxon>
        <taxon>Bacillales</taxon>
        <taxon>Paenibacillaceae</taxon>
        <taxon>Paenibacillus</taxon>
    </lineage>
</organism>
<gene>
    <name evidence="1" type="ORF">J2TS6_19540</name>
</gene>
<reference evidence="1" key="1">
    <citation type="submission" date="2021-03" db="EMBL/GenBank/DDBJ databases">
        <title>Antimicrobial resistance genes in bacteria isolated from Japanese honey, and their potential for conferring macrolide and lincosamide resistance in the American foulbrood pathogen Paenibacillus larvae.</title>
        <authorList>
            <person name="Okamoto M."/>
            <person name="Kumagai M."/>
            <person name="Kanamori H."/>
            <person name="Takamatsu D."/>
        </authorList>
    </citation>
    <scope>NUCLEOTIDE SEQUENCE</scope>
    <source>
        <strain evidence="1">J2TS6</strain>
    </source>
</reference>
<proteinExistence type="predicted"/>
<protein>
    <submittedName>
        <fullName evidence="1">Uncharacterized protein</fullName>
    </submittedName>
</protein>
<evidence type="ECO:0000313" key="2">
    <source>
        <dbReference type="Proteomes" id="UP000679779"/>
    </source>
</evidence>
<sequence length="62" mass="6789">MDGAFKPFPSFVPFEAGIEMIAKVAESKIQSNGDENDGRAFAAWVIGKATAFEKYPIGSEYR</sequence>
<comment type="caution">
    <text evidence="1">The sequence shown here is derived from an EMBL/GenBank/DDBJ whole genome shotgun (WGS) entry which is preliminary data.</text>
</comment>
<accession>A0A919XI85</accession>
<evidence type="ECO:0000313" key="1">
    <source>
        <dbReference type="EMBL" id="GIO30813.1"/>
    </source>
</evidence>
<dbReference type="Proteomes" id="UP000679779">
    <property type="component" value="Unassembled WGS sequence"/>
</dbReference>
<name>A0A919XI85_9BACL</name>
<keyword evidence="2" id="KW-1185">Reference proteome</keyword>
<dbReference type="EMBL" id="BORQ01000002">
    <property type="protein sequence ID" value="GIO30813.1"/>
    <property type="molecule type" value="Genomic_DNA"/>
</dbReference>